<dbReference type="Proteomes" id="UP000004703">
    <property type="component" value="Chromosome"/>
</dbReference>
<organism evidence="2 3">
    <name type="scientific">Roseibium alexandrii (strain DSM 17067 / NCIMB 14079 / DFL-11)</name>
    <name type="common">Labrenzia alexandrii</name>
    <dbReference type="NCBI Taxonomy" id="244592"/>
    <lineage>
        <taxon>Bacteria</taxon>
        <taxon>Pseudomonadati</taxon>
        <taxon>Pseudomonadota</taxon>
        <taxon>Alphaproteobacteria</taxon>
        <taxon>Hyphomicrobiales</taxon>
        <taxon>Stappiaceae</taxon>
        <taxon>Roseibium</taxon>
    </lineage>
</organism>
<proteinExistence type="predicted"/>
<evidence type="ECO:0000313" key="3">
    <source>
        <dbReference type="Proteomes" id="UP000004703"/>
    </source>
</evidence>
<protein>
    <recommendedName>
        <fullName evidence="1">Winged helix-turn-helix domain-containing protein</fullName>
    </recommendedName>
</protein>
<dbReference type="EMBL" id="ACCU02000003">
    <property type="protein sequence ID" value="EEE45374.1"/>
    <property type="molecule type" value="Genomic_DNA"/>
</dbReference>
<comment type="caution">
    <text evidence="2">The sequence shown here is derived from an EMBL/GenBank/DDBJ whole genome shotgun (WGS) entry which is preliminary data.</text>
</comment>
<dbReference type="Pfam" id="PF14090">
    <property type="entry name" value="HTH_39"/>
    <property type="match status" value="1"/>
</dbReference>
<reference evidence="2 3" key="2">
    <citation type="submission" date="2013-04" db="EMBL/GenBank/DDBJ databases">
        <authorList>
            <person name="Fiebig A."/>
            <person name="Pradella S."/>
            <person name="Wagner-Doebler I."/>
        </authorList>
    </citation>
    <scope>NUCLEOTIDE SEQUENCE [LARGE SCALE GENOMIC DNA]</scope>
    <source>
        <strain evidence="3">DSM 17067 / NCIMB 14079 / DFL-11</strain>
    </source>
</reference>
<evidence type="ECO:0000259" key="1">
    <source>
        <dbReference type="Pfam" id="PF14090"/>
    </source>
</evidence>
<feature type="domain" description="Winged helix-turn-helix" evidence="1">
    <location>
        <begin position="3"/>
        <end position="63"/>
    </location>
</feature>
<dbReference type="InterPro" id="IPR055245">
    <property type="entry name" value="HTH_proteobacteria"/>
</dbReference>
<evidence type="ECO:0000313" key="2">
    <source>
        <dbReference type="EMBL" id="EEE45374.1"/>
    </source>
</evidence>
<sequence length="78" mass="9290">MKQTRILTSHFARKRTITVREAIDEHRIMSLPRRILDLEDEGFRFERHRKTNKVTGQRYVQYELTHWPGPAETAARAA</sequence>
<reference evidence="2 3" key="1">
    <citation type="submission" date="2008-01" db="EMBL/GenBank/DDBJ databases">
        <authorList>
            <person name="Wagner-Dobler I."/>
            <person name="Ferriera S."/>
            <person name="Johnson J."/>
            <person name="Kravitz S."/>
            <person name="Beeson K."/>
            <person name="Sutton G."/>
            <person name="Rogers Y.-H."/>
            <person name="Friedman R."/>
            <person name="Frazier M."/>
            <person name="Venter J.C."/>
        </authorList>
    </citation>
    <scope>NUCLEOTIDE SEQUENCE [LARGE SCALE GENOMIC DNA]</scope>
    <source>
        <strain evidence="3">DSM 17067 / NCIMB 14079 / DFL-11</strain>
    </source>
</reference>
<dbReference type="AlphaFoldDB" id="A0A5E8GZ53"/>
<name>A0A5E8GZ53_ROSAD</name>
<gene>
    <name evidence="2" type="ORF">SADFL11_2663</name>
</gene>
<accession>A0A5E8GZ53</accession>
<dbReference type="RefSeq" id="WP_008193269.1">
    <property type="nucleotide sequence ID" value="NZ_CM011002.1"/>
</dbReference>